<reference evidence="6 7" key="1">
    <citation type="submission" date="2020-08" db="EMBL/GenBank/DDBJ databases">
        <title>Genomic Encyclopedia of Type Strains, Phase III (KMG-III): the genomes of soil and plant-associated and newly described type strains.</title>
        <authorList>
            <person name="Whitman W."/>
        </authorList>
    </citation>
    <scope>NUCLEOTIDE SEQUENCE [LARGE SCALE GENOMIC DNA]</scope>
    <source>
        <strain evidence="6 7">CECT 8803</strain>
    </source>
</reference>
<proteinExistence type="predicted"/>
<organism evidence="6 7">
    <name type="scientific">Limibacillus halophilus</name>
    <dbReference type="NCBI Taxonomy" id="1579333"/>
    <lineage>
        <taxon>Bacteria</taxon>
        <taxon>Pseudomonadati</taxon>
        <taxon>Pseudomonadota</taxon>
        <taxon>Alphaproteobacteria</taxon>
        <taxon>Rhodospirillales</taxon>
        <taxon>Rhodovibrionaceae</taxon>
        <taxon>Limibacillus</taxon>
    </lineage>
</organism>
<protein>
    <submittedName>
        <fullName evidence="6">Uncharacterized membrane protein YkvA (DUF1232 family)</fullName>
    </submittedName>
</protein>
<evidence type="ECO:0000256" key="1">
    <source>
        <dbReference type="ARBA" id="ARBA00004127"/>
    </source>
</evidence>
<keyword evidence="7" id="KW-1185">Reference proteome</keyword>
<accession>A0A839SS30</accession>
<evidence type="ECO:0000256" key="2">
    <source>
        <dbReference type="ARBA" id="ARBA00022692"/>
    </source>
</evidence>
<dbReference type="Pfam" id="PF06803">
    <property type="entry name" value="DUF1232"/>
    <property type="match status" value="1"/>
</dbReference>
<keyword evidence="3" id="KW-1133">Transmembrane helix</keyword>
<sequence length="125" mass="14019">MNGHQDPLDDKRFQRDSARVETGFWPKVRRVFGRVPFLEDAIAAYFCARDPATPFQVKAIAMAALAYFVLPTDVVPDFVAGLGYTDDAAVFLAAWRSVANHVKPDHRRQAQETLVRLQSGKTPED</sequence>
<dbReference type="RefSeq" id="WP_183416091.1">
    <property type="nucleotide sequence ID" value="NZ_JACHXA010000003.1"/>
</dbReference>
<comment type="caution">
    <text evidence="6">The sequence shown here is derived from an EMBL/GenBank/DDBJ whole genome shotgun (WGS) entry which is preliminary data.</text>
</comment>
<evidence type="ECO:0000313" key="6">
    <source>
        <dbReference type="EMBL" id="MBB3065282.1"/>
    </source>
</evidence>
<comment type="subcellular location">
    <subcellularLocation>
        <location evidence="1">Endomembrane system</location>
        <topology evidence="1">Multi-pass membrane protein</topology>
    </subcellularLocation>
</comment>
<evidence type="ECO:0000313" key="7">
    <source>
        <dbReference type="Proteomes" id="UP000581135"/>
    </source>
</evidence>
<dbReference type="AlphaFoldDB" id="A0A839SS30"/>
<dbReference type="InterPro" id="IPR016983">
    <property type="entry name" value="UCP031804"/>
</dbReference>
<dbReference type="PIRSF" id="PIRSF031804">
    <property type="entry name" value="UCP031804"/>
    <property type="match status" value="1"/>
</dbReference>
<dbReference type="EMBL" id="JACHXA010000003">
    <property type="protein sequence ID" value="MBB3065282.1"/>
    <property type="molecule type" value="Genomic_DNA"/>
</dbReference>
<dbReference type="Proteomes" id="UP000581135">
    <property type="component" value="Unassembled WGS sequence"/>
</dbReference>
<dbReference type="InterPro" id="IPR010652">
    <property type="entry name" value="DUF1232"/>
</dbReference>
<evidence type="ECO:0000256" key="3">
    <source>
        <dbReference type="ARBA" id="ARBA00022989"/>
    </source>
</evidence>
<evidence type="ECO:0000259" key="5">
    <source>
        <dbReference type="Pfam" id="PF06803"/>
    </source>
</evidence>
<gene>
    <name evidence="6" type="ORF">FHR98_001561</name>
</gene>
<evidence type="ECO:0000256" key="4">
    <source>
        <dbReference type="ARBA" id="ARBA00023136"/>
    </source>
</evidence>
<name>A0A839SS30_9PROT</name>
<keyword evidence="4" id="KW-0472">Membrane</keyword>
<feature type="domain" description="DUF1232" evidence="5">
    <location>
        <begin position="57"/>
        <end position="92"/>
    </location>
</feature>
<keyword evidence="2" id="KW-0812">Transmembrane</keyword>
<dbReference type="GO" id="GO:0012505">
    <property type="term" value="C:endomembrane system"/>
    <property type="evidence" value="ECO:0007669"/>
    <property type="project" value="UniProtKB-SubCell"/>
</dbReference>